<name>A0A9W6PU78_9ACTN</name>
<evidence type="ECO:0008006" key="3">
    <source>
        <dbReference type="Google" id="ProtNLM"/>
    </source>
</evidence>
<dbReference type="AlphaFoldDB" id="A0A9W6PU78"/>
<evidence type="ECO:0000313" key="1">
    <source>
        <dbReference type="EMBL" id="GLW62922.1"/>
    </source>
</evidence>
<evidence type="ECO:0000313" key="2">
    <source>
        <dbReference type="Proteomes" id="UP001165124"/>
    </source>
</evidence>
<comment type="caution">
    <text evidence="1">The sequence shown here is derived from an EMBL/GenBank/DDBJ whole genome shotgun (WGS) entry which is preliminary data.</text>
</comment>
<proteinExistence type="predicted"/>
<sequence>MESGEPALLAGPYTKARVELRTVRGWRDRLRFVRVGQVYVGLPPARAVEESGAIDRQAVSESLAAVSLVELCFTVELEPLSGRSHYVGLFVRMCFNDRRVSVLRVDARTADGGMSSTRGSTPTTDGERLGGEPLAVITEPQRAHAAGIYFEAPGTRDSLPREYAINVTAEVPSSISQLKGTLRVDGSAVRRLIRSKIVHGHGPPVQFSVPLQNMPIERRPAVPLGHGGDAQVKRADCAGVRLCFAADIERFSRFRTPEAVRAQERFVRLLAEARCHAGVDESGLELEKSGDGQFVILPAGLDEAVVIPRLIEGLRDGLARINADLSERARLRIRAALHRGHVQWGVNGWVGESTIVTRRLLDSRMARQALNDRPKADLALIVSDTLYRDVIAHGYGNLAPTSFHRVIAEVPEKNFGEPAWIYTAPE</sequence>
<dbReference type="EMBL" id="BSRZ01000002">
    <property type="protein sequence ID" value="GLW62922.1"/>
    <property type="molecule type" value="Genomic_DNA"/>
</dbReference>
<gene>
    <name evidence="1" type="ORF">Arub01_11660</name>
</gene>
<accession>A0A9W6PU78</accession>
<organism evidence="1 2">
    <name type="scientific">Actinomadura rubrobrunea</name>
    <dbReference type="NCBI Taxonomy" id="115335"/>
    <lineage>
        <taxon>Bacteria</taxon>
        <taxon>Bacillati</taxon>
        <taxon>Actinomycetota</taxon>
        <taxon>Actinomycetes</taxon>
        <taxon>Streptosporangiales</taxon>
        <taxon>Thermomonosporaceae</taxon>
        <taxon>Actinomadura</taxon>
    </lineage>
</organism>
<keyword evidence="2" id="KW-1185">Reference proteome</keyword>
<protein>
    <recommendedName>
        <fullName evidence="3">Guanylate cyclase domain-containing protein</fullName>
    </recommendedName>
</protein>
<reference evidence="1" key="1">
    <citation type="submission" date="2023-02" db="EMBL/GenBank/DDBJ databases">
        <title>Actinomadura rubrobrunea NBRC 14622.</title>
        <authorList>
            <person name="Ichikawa N."/>
            <person name="Sato H."/>
            <person name="Tonouchi N."/>
        </authorList>
    </citation>
    <scope>NUCLEOTIDE SEQUENCE</scope>
    <source>
        <strain evidence="1">NBRC 14622</strain>
    </source>
</reference>
<dbReference type="Proteomes" id="UP001165124">
    <property type="component" value="Unassembled WGS sequence"/>
</dbReference>